<dbReference type="GO" id="GO:0016491">
    <property type="term" value="F:oxidoreductase activity"/>
    <property type="evidence" value="ECO:0007669"/>
    <property type="project" value="UniProtKB-KW"/>
</dbReference>
<reference evidence="4 5" key="1">
    <citation type="submission" date="2019-02" db="EMBL/GenBank/DDBJ databases">
        <title>Draft genome sequence of Amycolatopsis sp. 8-3EHSu isolated from roots of Suaeda maritima.</title>
        <authorList>
            <person name="Duangmal K."/>
            <person name="Chantavorakit T."/>
        </authorList>
    </citation>
    <scope>NUCLEOTIDE SEQUENCE [LARGE SCALE GENOMIC DNA]</scope>
    <source>
        <strain evidence="4 5">8-3EHSu</strain>
    </source>
</reference>
<dbReference type="Pfam" id="PF22725">
    <property type="entry name" value="GFO_IDH_MocA_C3"/>
    <property type="match status" value="1"/>
</dbReference>
<dbReference type="InterPro" id="IPR050463">
    <property type="entry name" value="Gfo/Idh/MocA_oxidrdct_glycsds"/>
</dbReference>
<dbReference type="PANTHER" id="PTHR43818:SF11">
    <property type="entry name" value="BCDNA.GH03377"/>
    <property type="match status" value="1"/>
</dbReference>
<keyword evidence="1" id="KW-0560">Oxidoreductase</keyword>
<accession>A0A4Q7J1U7</accession>
<dbReference type="Gene3D" id="3.30.360.10">
    <property type="entry name" value="Dihydrodipicolinate Reductase, domain 2"/>
    <property type="match status" value="1"/>
</dbReference>
<dbReference type="EMBL" id="SFCC01000012">
    <property type="protein sequence ID" value="RZQ61390.1"/>
    <property type="molecule type" value="Genomic_DNA"/>
</dbReference>
<evidence type="ECO:0000259" key="2">
    <source>
        <dbReference type="Pfam" id="PF01408"/>
    </source>
</evidence>
<feature type="domain" description="Gfo/Idh/MocA-like oxidoreductase N-terminal" evidence="2">
    <location>
        <begin position="1"/>
        <end position="117"/>
    </location>
</feature>
<dbReference type="AlphaFoldDB" id="A0A4Q7J1U7"/>
<name>A0A4Q7J1U7_9PSEU</name>
<dbReference type="GO" id="GO:0000166">
    <property type="term" value="F:nucleotide binding"/>
    <property type="evidence" value="ECO:0007669"/>
    <property type="project" value="InterPro"/>
</dbReference>
<proteinExistence type="predicted"/>
<dbReference type="Pfam" id="PF01408">
    <property type="entry name" value="GFO_IDH_MocA"/>
    <property type="match status" value="1"/>
</dbReference>
<feature type="domain" description="GFO/IDH/MocA-like oxidoreductase" evidence="3">
    <location>
        <begin position="127"/>
        <end position="254"/>
    </location>
</feature>
<dbReference type="InterPro" id="IPR055170">
    <property type="entry name" value="GFO_IDH_MocA-like_dom"/>
</dbReference>
<dbReference type="OrthoDB" id="9812981at2"/>
<dbReference type="RefSeq" id="WP_130477693.1">
    <property type="nucleotide sequence ID" value="NZ_SFCC01000012.1"/>
</dbReference>
<keyword evidence="5" id="KW-1185">Reference proteome</keyword>
<dbReference type="InterPro" id="IPR036291">
    <property type="entry name" value="NAD(P)-bd_dom_sf"/>
</dbReference>
<dbReference type="SUPFAM" id="SSF51735">
    <property type="entry name" value="NAD(P)-binding Rossmann-fold domains"/>
    <property type="match status" value="1"/>
</dbReference>
<evidence type="ECO:0000313" key="4">
    <source>
        <dbReference type="EMBL" id="RZQ61390.1"/>
    </source>
</evidence>
<dbReference type="PANTHER" id="PTHR43818">
    <property type="entry name" value="BCDNA.GH03377"/>
    <property type="match status" value="1"/>
</dbReference>
<dbReference type="Proteomes" id="UP000292003">
    <property type="component" value="Unassembled WGS sequence"/>
</dbReference>
<evidence type="ECO:0000256" key="1">
    <source>
        <dbReference type="ARBA" id="ARBA00023002"/>
    </source>
</evidence>
<organism evidence="4 5">
    <name type="scientific">Amycolatopsis suaedae</name>
    <dbReference type="NCBI Taxonomy" id="2510978"/>
    <lineage>
        <taxon>Bacteria</taxon>
        <taxon>Bacillati</taxon>
        <taxon>Actinomycetota</taxon>
        <taxon>Actinomycetes</taxon>
        <taxon>Pseudonocardiales</taxon>
        <taxon>Pseudonocardiaceae</taxon>
        <taxon>Amycolatopsis</taxon>
    </lineage>
</organism>
<gene>
    <name evidence="4" type="ORF">EWH70_23695</name>
</gene>
<evidence type="ECO:0000259" key="3">
    <source>
        <dbReference type="Pfam" id="PF22725"/>
    </source>
</evidence>
<protein>
    <submittedName>
        <fullName evidence="4">Gfo/Idh/MocA family oxidoreductase</fullName>
    </submittedName>
</protein>
<comment type="caution">
    <text evidence="4">The sequence shown here is derived from an EMBL/GenBank/DDBJ whole genome shotgun (WGS) entry which is preliminary data.</text>
</comment>
<dbReference type="SUPFAM" id="SSF55347">
    <property type="entry name" value="Glyceraldehyde-3-phosphate dehydrogenase-like, C-terminal domain"/>
    <property type="match status" value="1"/>
</dbReference>
<sequence length="353" mass="37314">MRVGLAGVSGYGHWHLENIRRLAALDVVELAGLADPADLPGDLPPVPRFRTLDALLDAVAPDIVVIGTPIHTHADLAGAALEAGAHVLLEKPPVAAMADHERLLDTQTRTGKQIQVGLQAMGSAALRRLGALIAAGELGTVRGVGADGAWRRDTAYFRRADWAGRRTLAGRPVTDGALTNPFAHAVQAALWLAGMAGTRPEVELELFHANDIESDDTSCLRATGPGVPVVVAATLCAQRDRPPRVVVHGDAGRAELFYESDELVVDGRRQRFGRTDLLANLVDHAGTGADLLCPLWMTTGLSAVVEAVRTAPAPAALRRWTDDGGVRVVSGVDEWVAAAAERLLLFSELGAGW</sequence>
<evidence type="ECO:0000313" key="5">
    <source>
        <dbReference type="Proteomes" id="UP000292003"/>
    </source>
</evidence>
<dbReference type="InterPro" id="IPR000683">
    <property type="entry name" value="Gfo/Idh/MocA-like_OxRdtase_N"/>
</dbReference>
<dbReference type="Gene3D" id="3.40.50.720">
    <property type="entry name" value="NAD(P)-binding Rossmann-like Domain"/>
    <property type="match status" value="1"/>
</dbReference>